<dbReference type="RefSeq" id="WP_044035753.1">
    <property type="nucleotide sequence ID" value="NZ_HG917868.1"/>
</dbReference>
<dbReference type="InterPro" id="IPR036412">
    <property type="entry name" value="HAD-like_sf"/>
</dbReference>
<keyword evidence="1" id="KW-0378">Hydrolase</keyword>
<dbReference type="InterPro" id="IPR023198">
    <property type="entry name" value="PGP-like_dom2"/>
</dbReference>
<dbReference type="InterPro" id="IPR006439">
    <property type="entry name" value="HAD-SF_hydro_IA"/>
</dbReference>
<dbReference type="STRING" id="1216932.CM240_0100"/>
<dbReference type="EMBL" id="HG917868">
    <property type="protein sequence ID" value="CDM67279.1"/>
    <property type="molecule type" value="Genomic_DNA"/>
</dbReference>
<dbReference type="AlphaFoldDB" id="W6RUG5"/>
<gene>
    <name evidence="1" type="ORF">CM240_0100</name>
</gene>
<dbReference type="Pfam" id="PF13419">
    <property type="entry name" value="HAD_2"/>
    <property type="match status" value="1"/>
</dbReference>
<dbReference type="PATRIC" id="fig|1216932.3.peg.86"/>
<dbReference type="eggNOG" id="COG0637">
    <property type="taxonomic scope" value="Bacteria"/>
</dbReference>
<dbReference type="Gene3D" id="1.10.150.240">
    <property type="entry name" value="Putative phosphatase, domain 2"/>
    <property type="match status" value="1"/>
</dbReference>
<dbReference type="Proteomes" id="UP000019426">
    <property type="component" value="Chromosome M2/40_rep1"/>
</dbReference>
<dbReference type="PANTHER" id="PTHR18901">
    <property type="entry name" value="2-DEOXYGLUCOSE-6-PHOSPHATE PHOSPHATASE 2"/>
    <property type="match status" value="1"/>
</dbReference>
<reference evidence="1 2" key="1">
    <citation type="submission" date="2013-11" db="EMBL/GenBank/DDBJ databases">
        <title>Complete genome sequence of Clostridum sp. M2/40.</title>
        <authorList>
            <person name="Wibberg D."/>
            <person name="Puehler A."/>
            <person name="Schlueter A."/>
        </authorList>
    </citation>
    <scope>NUCLEOTIDE SEQUENCE [LARGE SCALE GENOMIC DNA]</scope>
    <source>
        <strain evidence="2">M2/40</strain>
    </source>
</reference>
<dbReference type="OrthoDB" id="9797743at2"/>
<dbReference type="PANTHER" id="PTHR18901:SF38">
    <property type="entry name" value="PSEUDOURIDINE-5'-PHOSPHATASE"/>
    <property type="match status" value="1"/>
</dbReference>
<dbReference type="GO" id="GO:0016791">
    <property type="term" value="F:phosphatase activity"/>
    <property type="evidence" value="ECO:0007669"/>
    <property type="project" value="TreeGrafter"/>
</dbReference>
<dbReference type="CDD" id="cd07505">
    <property type="entry name" value="HAD_BPGM-like"/>
    <property type="match status" value="1"/>
</dbReference>
<dbReference type="SFLD" id="SFLDG01129">
    <property type="entry name" value="C1.5:_HAD__Beta-PGM__Phosphata"/>
    <property type="match status" value="1"/>
</dbReference>
<dbReference type="NCBIfam" id="TIGR01509">
    <property type="entry name" value="HAD-SF-IA-v3"/>
    <property type="match status" value="1"/>
</dbReference>
<dbReference type="SUPFAM" id="SSF56784">
    <property type="entry name" value="HAD-like"/>
    <property type="match status" value="1"/>
</dbReference>
<name>W6RUG5_9CLOT</name>
<dbReference type="SFLD" id="SFLDS00003">
    <property type="entry name" value="Haloacid_Dehalogenase"/>
    <property type="match status" value="1"/>
</dbReference>
<evidence type="ECO:0000313" key="2">
    <source>
        <dbReference type="Proteomes" id="UP000019426"/>
    </source>
</evidence>
<proteinExistence type="predicted"/>
<accession>W6RUG5</accession>
<organism evidence="1 2">
    <name type="scientific">Clostridium bornimense</name>
    <dbReference type="NCBI Taxonomy" id="1216932"/>
    <lineage>
        <taxon>Bacteria</taxon>
        <taxon>Bacillati</taxon>
        <taxon>Bacillota</taxon>
        <taxon>Clostridia</taxon>
        <taxon>Eubacteriales</taxon>
        <taxon>Clostridiaceae</taxon>
        <taxon>Clostridium</taxon>
    </lineage>
</organism>
<dbReference type="KEGG" id="clt:CM240_0100"/>
<dbReference type="InterPro" id="IPR023214">
    <property type="entry name" value="HAD_sf"/>
</dbReference>
<protein>
    <submittedName>
        <fullName evidence="1">HAD-superfamily hydrolase</fullName>
    </submittedName>
</protein>
<sequence length="217" mass="24717">MLKDIQGAIFDMDGTLIDSMWVWLKVDIDYLKKRNIPMPENLKSEIEHLSFIDCARYFKKTFSLPETIDEIMEEWNTMAYTEYLENVQVKEGVPTFLKNLKASGTKLALATSNCRPLLEVALKKFEIYDLFDAIVITDEVGKPKSEPDVFLKAAELIGVEPSNCVVFEDILPAVKSAKKAGMKVVAISDDSSLYQREEIKLNADKFIKEYSELEDVI</sequence>
<dbReference type="InterPro" id="IPR041492">
    <property type="entry name" value="HAD_2"/>
</dbReference>
<evidence type="ECO:0000313" key="1">
    <source>
        <dbReference type="EMBL" id="CDM67279.1"/>
    </source>
</evidence>
<dbReference type="HOGENOM" id="CLU_045011_13_1_9"/>
<dbReference type="Gene3D" id="3.40.50.1000">
    <property type="entry name" value="HAD superfamily/HAD-like"/>
    <property type="match status" value="1"/>
</dbReference>
<keyword evidence="2" id="KW-1185">Reference proteome</keyword>